<evidence type="ECO:0000313" key="4">
    <source>
        <dbReference type="EMBL" id="CAE7420422.1"/>
    </source>
</evidence>
<organism evidence="4 5">
    <name type="scientific">Symbiodinium natans</name>
    <dbReference type="NCBI Taxonomy" id="878477"/>
    <lineage>
        <taxon>Eukaryota</taxon>
        <taxon>Sar</taxon>
        <taxon>Alveolata</taxon>
        <taxon>Dinophyceae</taxon>
        <taxon>Suessiales</taxon>
        <taxon>Symbiodiniaceae</taxon>
        <taxon>Symbiodinium</taxon>
    </lineage>
</organism>
<evidence type="ECO:0000256" key="3">
    <source>
        <dbReference type="PROSITE-ProRule" id="PRU00023"/>
    </source>
</evidence>
<feature type="repeat" description="ANK" evidence="3">
    <location>
        <begin position="347"/>
        <end position="379"/>
    </location>
</feature>
<keyword evidence="5" id="KW-1185">Reference proteome</keyword>
<gene>
    <name evidence="4" type="primary">ANK1</name>
    <name evidence="4" type="ORF">SNAT2548_LOCUS22866</name>
</gene>
<dbReference type="Proteomes" id="UP000604046">
    <property type="component" value="Unassembled WGS sequence"/>
</dbReference>
<dbReference type="Pfam" id="PF00023">
    <property type="entry name" value="Ank"/>
    <property type="match status" value="1"/>
</dbReference>
<reference evidence="4" key="1">
    <citation type="submission" date="2021-02" db="EMBL/GenBank/DDBJ databases">
        <authorList>
            <person name="Dougan E. K."/>
            <person name="Rhodes N."/>
            <person name="Thang M."/>
            <person name="Chan C."/>
        </authorList>
    </citation>
    <scope>NUCLEOTIDE SEQUENCE</scope>
</reference>
<name>A0A812R547_9DINO</name>
<dbReference type="InterPro" id="IPR002110">
    <property type="entry name" value="Ankyrin_rpt"/>
</dbReference>
<feature type="repeat" description="ANK" evidence="3">
    <location>
        <begin position="313"/>
        <end position="345"/>
    </location>
</feature>
<feature type="repeat" description="ANK" evidence="3">
    <location>
        <begin position="483"/>
        <end position="515"/>
    </location>
</feature>
<dbReference type="PANTHER" id="PTHR24198:SF165">
    <property type="entry name" value="ANKYRIN REPEAT-CONTAINING PROTEIN-RELATED"/>
    <property type="match status" value="1"/>
</dbReference>
<proteinExistence type="predicted"/>
<sequence>MSASEHSPTKWRKQRILLAWLGLAVLALSGKLPAFQYGGNQPPSRPSRASRRWMLHAAAVPILVPLQSNADVIRLVREPLPKAFSESAIAAAKALKEALEAEEAVGDSFIGPEQEAKLAGMEQTAGKLVQRYGERYISEDSLSPNDPLRKNQVHFEMEEILNSFEAAVKTDKLPKYRKELIERLQNVLDLAEKQPWSRDSAGKAGKKKHYRPGVFSLILVHLGHHGFKESRQKTRRQRILHQGAMLQDEDDLLVLLSFTPPSQKEELLQQPNDPDLLGSHGFCALHASAHGGQVHATNLLLEARAAVDQTGPDQTTPLFMAAQNGFSEVARSLLKAGADRNRDCTDVGATPMFIAAGRGKLEVVRVLLEHRAEPDKAQLDNKATPLLMAASKGHVEVVRLLLEARANHDSDLTAGGVTPLLMSCVRGHVEVLRALLEHRSDVNKPCTDDGTTPLNMAAGRGHAEAARVLLEFGATINQACTDDGATPLFRACERGHLAVVRLLLEGRADANVALSTTGASPLCAAASLGRVEVARLLLMAGADQDQAKLDGTRPAQAATEASHTEVVLLLAAFRAGCRQDET</sequence>
<dbReference type="InterPro" id="IPR036770">
    <property type="entry name" value="Ankyrin_rpt-contain_sf"/>
</dbReference>
<evidence type="ECO:0000313" key="5">
    <source>
        <dbReference type="Proteomes" id="UP000604046"/>
    </source>
</evidence>
<feature type="repeat" description="ANK" evidence="3">
    <location>
        <begin position="517"/>
        <end position="549"/>
    </location>
</feature>
<protein>
    <submittedName>
        <fullName evidence="4">ANK1 protein</fullName>
    </submittedName>
</protein>
<feature type="repeat" description="ANK" evidence="3">
    <location>
        <begin position="415"/>
        <end position="443"/>
    </location>
</feature>
<dbReference type="Gene3D" id="1.25.40.20">
    <property type="entry name" value="Ankyrin repeat-containing domain"/>
    <property type="match status" value="3"/>
</dbReference>
<dbReference type="Pfam" id="PF12796">
    <property type="entry name" value="Ank_2"/>
    <property type="match status" value="3"/>
</dbReference>
<dbReference type="PROSITE" id="PS50088">
    <property type="entry name" value="ANK_REPEAT"/>
    <property type="match status" value="7"/>
</dbReference>
<dbReference type="AlphaFoldDB" id="A0A812R547"/>
<keyword evidence="2 3" id="KW-0040">ANK repeat</keyword>
<feature type="repeat" description="ANK" evidence="3">
    <location>
        <begin position="449"/>
        <end position="481"/>
    </location>
</feature>
<dbReference type="PRINTS" id="PR01415">
    <property type="entry name" value="ANKYRIN"/>
</dbReference>
<dbReference type="EMBL" id="CAJNDS010002301">
    <property type="protein sequence ID" value="CAE7420422.1"/>
    <property type="molecule type" value="Genomic_DNA"/>
</dbReference>
<evidence type="ECO:0000256" key="1">
    <source>
        <dbReference type="ARBA" id="ARBA00022737"/>
    </source>
</evidence>
<accession>A0A812R547</accession>
<comment type="caution">
    <text evidence="4">The sequence shown here is derived from an EMBL/GenBank/DDBJ whole genome shotgun (WGS) entry which is preliminary data.</text>
</comment>
<dbReference type="PANTHER" id="PTHR24198">
    <property type="entry name" value="ANKYRIN REPEAT AND PROTEIN KINASE DOMAIN-CONTAINING PROTEIN"/>
    <property type="match status" value="1"/>
</dbReference>
<evidence type="ECO:0000256" key="2">
    <source>
        <dbReference type="ARBA" id="ARBA00023043"/>
    </source>
</evidence>
<dbReference type="OrthoDB" id="194358at2759"/>
<dbReference type="PROSITE" id="PS50297">
    <property type="entry name" value="ANK_REP_REGION"/>
    <property type="match status" value="7"/>
</dbReference>
<dbReference type="SUPFAM" id="SSF48403">
    <property type="entry name" value="Ankyrin repeat"/>
    <property type="match status" value="1"/>
</dbReference>
<keyword evidence="1" id="KW-0677">Repeat</keyword>
<dbReference type="SMART" id="SM00248">
    <property type="entry name" value="ANK"/>
    <property type="match status" value="8"/>
</dbReference>
<feature type="repeat" description="ANK" evidence="3">
    <location>
        <begin position="381"/>
        <end position="413"/>
    </location>
</feature>